<evidence type="ECO:0000313" key="1">
    <source>
        <dbReference type="EMBL" id="KAI8422931.1"/>
    </source>
</evidence>
<proteinExistence type="predicted"/>
<gene>
    <name evidence="1" type="ORF">MSG28_014034</name>
</gene>
<dbReference type="Proteomes" id="UP001064048">
    <property type="component" value="Chromosome 25"/>
</dbReference>
<dbReference type="EMBL" id="CM046125">
    <property type="protein sequence ID" value="KAI8422931.1"/>
    <property type="molecule type" value="Genomic_DNA"/>
</dbReference>
<organism evidence="1 2">
    <name type="scientific">Choristoneura fumiferana</name>
    <name type="common">Spruce budworm moth</name>
    <name type="synonym">Archips fumiferana</name>
    <dbReference type="NCBI Taxonomy" id="7141"/>
    <lineage>
        <taxon>Eukaryota</taxon>
        <taxon>Metazoa</taxon>
        <taxon>Ecdysozoa</taxon>
        <taxon>Arthropoda</taxon>
        <taxon>Hexapoda</taxon>
        <taxon>Insecta</taxon>
        <taxon>Pterygota</taxon>
        <taxon>Neoptera</taxon>
        <taxon>Endopterygota</taxon>
        <taxon>Lepidoptera</taxon>
        <taxon>Glossata</taxon>
        <taxon>Ditrysia</taxon>
        <taxon>Tortricoidea</taxon>
        <taxon>Tortricidae</taxon>
        <taxon>Tortricinae</taxon>
        <taxon>Choristoneura</taxon>
    </lineage>
</organism>
<sequence length="1184" mass="131967">MSAFCMLQSKLNCEVLYDELAFEVRWAVAGDSIVLQLVAKLEDGEYMSFGISGDPSHSQMVGGDVAVAWVDKTTLKGVSKDYYLDAKSQCAGVRGSCPDDRLVDGTDSIRLLNAALVNGYSIVTYQRSLKAADELDLPVLTNASQPVIWAVGPLNSRTEVSYHHHFTKGDKFIEFGRPPVWNCPMPEGEEEHHSGEDAPAASAHHERKPVEDKSSPINPNPVPPPKSAPKAEPWDIPAIQCYEPQDGVYYAQMGPTGGKQGYPAITGHVGWGISWYINGLLIPEVNVVRGRKYTFVVEGGNDPSQPARYHPFYITDDPVGGYFHKSEQEKQDVKIFAGVRRARSGELVPTGVGRLCNWTPDKNGPEADEYPSFGAYQRSLTLVCEEGSPGVVTWIPDKNTPDTVYYQCFTHRHLGWKINVVDECDAAAGEESRVAEQLVIPDLHIEESIQVHSRLSPDNNFLEHKRFEKIINTKPHYNDFSSDKAKPGSALYMTEYESPISSGQIKDVIDVVETLESSMKEQMRRNTTYPQHQQQQQQHQQHQHQQFQQYQVTEDVRELLPEQAGDEYEVAARPNTYSLPPSQQPLTLQSVLRPNRPSGMRPPFRRPTPPEIKLRRPPPMHQKGNGGYPLPMPSQNNHGPKKHNVKYPNSRPQNRPPMSGIPLGKPLPQMHHHKPNFNQGPPKQIPKIPSGPVQSIIMGKPAPVNLSPPTQSQTLSLGKTDIIASHVVKSQITLPGGGDVIVAQHSAPQISIARPGQIILGKPMEHPVPLDQQMTPTKQLLTKTYPTPAPEYHSSTQRLRVKPDNSHQNDMKSSDFIGESVENTPLHPAVNTGFKPDTIVVESGFKPIIREPLMAGEDRITDYDGANRREDTDVEEDYDEAPQTLSNHAYSSDKLTQSFEPMFIPSPPDRHLPSDDRTKEIFPSNHAKEDRPHPVYVKTETELNALFSKKNMEKEVPDMVMESDRVSPQYLPPDPKFPKEHSQKLSNEQTYTAYDGKTVSASTLVTVPAVQQPEPHNSKPFSSKVSSNSEFLLKTPQFGPFKGEIPTEVAEQLKTGEPKQQKNPTTHLKLVNAFVEPQKETVQDLKAEGSEVDEAVSIILTPIDDSDYDDDEESMENEEIRKKRETKATQFERGEVEPQPPTSGISLTKNQVEFDVKKNTNGNAATTLQATSLVLLIVSLLRLL</sequence>
<accession>A0ACC0JFK5</accession>
<comment type="caution">
    <text evidence="1">The sequence shown here is derived from an EMBL/GenBank/DDBJ whole genome shotgun (WGS) entry which is preliminary data.</text>
</comment>
<evidence type="ECO:0000313" key="2">
    <source>
        <dbReference type="Proteomes" id="UP001064048"/>
    </source>
</evidence>
<reference evidence="1 2" key="1">
    <citation type="journal article" date="2022" name="Genome Biol. Evol.">
        <title>The Spruce Budworm Genome: Reconstructing the Evolutionary History of Antifreeze Proteins.</title>
        <authorList>
            <person name="Beliveau C."/>
            <person name="Gagne P."/>
            <person name="Picq S."/>
            <person name="Vernygora O."/>
            <person name="Keeling C.I."/>
            <person name="Pinkney K."/>
            <person name="Doucet D."/>
            <person name="Wen F."/>
            <person name="Johnston J.S."/>
            <person name="Maaroufi H."/>
            <person name="Boyle B."/>
            <person name="Laroche J."/>
            <person name="Dewar K."/>
            <person name="Juretic N."/>
            <person name="Blackburn G."/>
            <person name="Nisole A."/>
            <person name="Brunet B."/>
            <person name="Brandao M."/>
            <person name="Lumley L."/>
            <person name="Duan J."/>
            <person name="Quan G."/>
            <person name="Lucarotti C.J."/>
            <person name="Roe A.D."/>
            <person name="Sperling F.A.H."/>
            <person name="Levesque R.C."/>
            <person name="Cusson M."/>
        </authorList>
    </citation>
    <scope>NUCLEOTIDE SEQUENCE [LARGE SCALE GENOMIC DNA]</scope>
    <source>
        <strain evidence="1">Glfc:IPQL:Cfum</strain>
    </source>
</reference>
<protein>
    <submittedName>
        <fullName evidence="1">Uncharacterized protein</fullName>
    </submittedName>
</protein>
<name>A0ACC0JFK5_CHOFU</name>
<keyword evidence="2" id="KW-1185">Reference proteome</keyword>